<dbReference type="PROSITE" id="PS50330">
    <property type="entry name" value="UIM"/>
    <property type="match status" value="1"/>
</dbReference>
<reference evidence="2" key="1">
    <citation type="submission" date="2021-02" db="EMBL/GenBank/DDBJ databases">
        <authorList>
            <person name="Dougan E. K."/>
            <person name="Rhodes N."/>
            <person name="Thang M."/>
            <person name="Chan C."/>
        </authorList>
    </citation>
    <scope>NUCLEOTIDE SEQUENCE</scope>
</reference>
<accession>A0A812LHM7</accession>
<protein>
    <submittedName>
        <fullName evidence="2">Uncharacterized protein</fullName>
    </submittedName>
</protein>
<comment type="caution">
    <text evidence="2">The sequence shown here is derived from an EMBL/GenBank/DDBJ whole genome shotgun (WGS) entry which is preliminary data.</text>
</comment>
<gene>
    <name evidence="2" type="ORF">SNAT2548_LOCUS11690</name>
</gene>
<evidence type="ECO:0000256" key="1">
    <source>
        <dbReference type="SAM" id="MobiDB-lite"/>
    </source>
</evidence>
<organism evidence="2 3">
    <name type="scientific">Symbiodinium natans</name>
    <dbReference type="NCBI Taxonomy" id="878477"/>
    <lineage>
        <taxon>Eukaryota</taxon>
        <taxon>Sar</taxon>
        <taxon>Alveolata</taxon>
        <taxon>Dinophyceae</taxon>
        <taxon>Suessiales</taxon>
        <taxon>Symbiodiniaceae</taxon>
        <taxon>Symbiodinium</taxon>
    </lineage>
</organism>
<feature type="non-terminal residue" evidence="2">
    <location>
        <position position="1"/>
    </location>
</feature>
<dbReference type="AlphaFoldDB" id="A0A812LHM7"/>
<dbReference type="Proteomes" id="UP000604046">
    <property type="component" value="Unassembled WGS sequence"/>
</dbReference>
<feature type="non-terminal residue" evidence="2">
    <location>
        <position position="250"/>
    </location>
</feature>
<feature type="region of interest" description="Disordered" evidence="1">
    <location>
        <begin position="67"/>
        <end position="160"/>
    </location>
</feature>
<dbReference type="EMBL" id="CAJNDS010001073">
    <property type="protein sequence ID" value="CAE7246273.1"/>
    <property type="molecule type" value="Genomic_DNA"/>
</dbReference>
<feature type="compositionally biased region" description="Polar residues" evidence="1">
    <location>
        <begin position="116"/>
        <end position="133"/>
    </location>
</feature>
<evidence type="ECO:0000313" key="2">
    <source>
        <dbReference type="EMBL" id="CAE7246273.1"/>
    </source>
</evidence>
<keyword evidence="3" id="KW-1185">Reference proteome</keyword>
<name>A0A812LHM7_9DINO</name>
<proteinExistence type="predicted"/>
<evidence type="ECO:0000313" key="3">
    <source>
        <dbReference type="Proteomes" id="UP000604046"/>
    </source>
</evidence>
<dbReference type="InterPro" id="IPR003903">
    <property type="entry name" value="UIM_dom"/>
</dbReference>
<feature type="compositionally biased region" description="Pro residues" evidence="1">
    <location>
        <begin position="78"/>
        <end position="87"/>
    </location>
</feature>
<sequence>AENITASALKDHIGERTKGEVLYFKRLSFASNGKALDDSDQVPLAPSVVQVKGPGSVVQMLGLFCEKGGRPMQRPKPKAPAPTPAPRPSAQERPLPAARGYQDTRHFDFGGRGSPFAQSLQSGFRQQANTFDTSGRWPAAGGWAGRNPPPSSPRQGASGYSYEQEAMMKDWINGMAQNQQLSEEQDFSKALLASQATFEADEEAQLLWALEESRRMAEEIENARNVDGQSAEEIKKFYMEDLQGGQRKSK</sequence>
<dbReference type="OrthoDB" id="10350032at2759"/>